<evidence type="ECO:0000313" key="8">
    <source>
        <dbReference type="EMBL" id="PSS07117.1"/>
    </source>
</evidence>
<dbReference type="PANTHER" id="PTHR11474:SF131">
    <property type="entry name" value="TYROSINASE COPPER-BINDING DOMAIN-CONTAINING PROTEIN"/>
    <property type="match status" value="1"/>
</dbReference>
<feature type="signal peptide" evidence="5">
    <location>
        <begin position="1"/>
        <end position="21"/>
    </location>
</feature>
<evidence type="ECO:0000256" key="5">
    <source>
        <dbReference type="SAM" id="SignalP"/>
    </source>
</evidence>
<gene>
    <name evidence="8" type="ORF">M430DRAFT_148290</name>
</gene>
<sequence length="590" mass="65362">MLFFSWAALLVSGWCIAATAAAELEARYQHYVVTGTHTGVDQATGARPARRNILDLQEDAPSWSLYIQALAAMQSLPESDLLSYYQIAGIHGRPYTSWDNVAQGNNSPITGYCTHDSVLFLTWHRPYLALYEQVLVGHVQAIASTYATAGSQIWQTAADNFRVPYWDWASTPEMPDVVNAPTLAILTPSGYRNVSNPLLQYKFQNFPLSETYFPSSSQQANDWYLAAYPQTVRTPDTYGDGSDFVKANSVLANGNLRYQAYYALTKSTDFDNFATQIAWGPSIENVHNLVHVSIGGSWGHMSQLSYSSFDPIFWLHHVNVDRFFAIYQAMYPNSYLTPFPETYGTYTLQGGGKINDTLSTPLKPFSTDTRGSFYTSRGSRSLSTFGYSYPGIEDWNHTPEQLQANVTAHVNALYGSSNSLSKRDVLAPRAEVTEWSVTIGVSKFDLGGLRFIIRIFLGDIPENPSDWATSDACVGSFVMLPPPSITGPLPQVLSYNEIGLTEALKARGYDGQDLAATIKYLEEGLQWRVQLINGTVVSTDQLKTLSIAVQREIVSLASSIYELPTYGEKTIHPGITKGKVGGYSHEVWSR</sequence>
<dbReference type="Pfam" id="PF18132">
    <property type="entry name" value="Tyrosinase_C"/>
    <property type="match status" value="1"/>
</dbReference>
<keyword evidence="5" id="KW-0732">Signal</keyword>
<dbReference type="InParanoid" id="A0A2T3AQ35"/>
<dbReference type="PRINTS" id="PR00092">
    <property type="entry name" value="TYROSINASE"/>
</dbReference>
<dbReference type="SUPFAM" id="SSF48056">
    <property type="entry name" value="Di-copper centre-containing domain"/>
    <property type="match status" value="1"/>
</dbReference>
<dbReference type="InterPro" id="IPR002227">
    <property type="entry name" value="Tyrosinase_Cu-bd"/>
</dbReference>
<dbReference type="OrthoDB" id="1658288at2759"/>
<dbReference type="GO" id="GO:0046872">
    <property type="term" value="F:metal ion binding"/>
    <property type="evidence" value="ECO:0007669"/>
    <property type="project" value="UniProtKB-KW"/>
</dbReference>
<organism evidence="8 9">
    <name type="scientific">Amorphotheca resinae ATCC 22711</name>
    <dbReference type="NCBI Taxonomy" id="857342"/>
    <lineage>
        <taxon>Eukaryota</taxon>
        <taxon>Fungi</taxon>
        <taxon>Dikarya</taxon>
        <taxon>Ascomycota</taxon>
        <taxon>Pezizomycotina</taxon>
        <taxon>Leotiomycetes</taxon>
        <taxon>Helotiales</taxon>
        <taxon>Amorphothecaceae</taxon>
        <taxon>Amorphotheca</taxon>
    </lineage>
</organism>
<evidence type="ECO:0000256" key="4">
    <source>
        <dbReference type="ARBA" id="ARBA00023033"/>
    </source>
</evidence>
<evidence type="ECO:0000256" key="3">
    <source>
        <dbReference type="ARBA" id="ARBA00023002"/>
    </source>
</evidence>
<keyword evidence="3" id="KW-0560">Oxidoreductase</keyword>
<dbReference type="InterPro" id="IPR008922">
    <property type="entry name" value="Di-copper_centre_dom_sf"/>
</dbReference>
<dbReference type="PROSITE" id="PS00498">
    <property type="entry name" value="TYROSINASE_2"/>
    <property type="match status" value="1"/>
</dbReference>
<keyword evidence="4" id="KW-0503">Monooxygenase</keyword>
<dbReference type="STRING" id="857342.A0A2T3AQ35"/>
<dbReference type="EMBL" id="KZ679019">
    <property type="protein sequence ID" value="PSS07117.1"/>
    <property type="molecule type" value="Genomic_DNA"/>
</dbReference>
<dbReference type="Gene3D" id="2.60.310.20">
    <property type="match status" value="1"/>
</dbReference>
<reference evidence="8 9" key="1">
    <citation type="journal article" date="2018" name="New Phytol.">
        <title>Comparative genomics and transcriptomics depict ericoid mycorrhizal fungi as versatile saprotrophs and plant mutualists.</title>
        <authorList>
            <person name="Martino E."/>
            <person name="Morin E."/>
            <person name="Grelet G.A."/>
            <person name="Kuo A."/>
            <person name="Kohler A."/>
            <person name="Daghino S."/>
            <person name="Barry K.W."/>
            <person name="Cichocki N."/>
            <person name="Clum A."/>
            <person name="Dockter R.B."/>
            <person name="Hainaut M."/>
            <person name="Kuo R.C."/>
            <person name="LaButti K."/>
            <person name="Lindahl B.D."/>
            <person name="Lindquist E.A."/>
            <person name="Lipzen A."/>
            <person name="Khouja H.R."/>
            <person name="Magnuson J."/>
            <person name="Murat C."/>
            <person name="Ohm R.A."/>
            <person name="Singer S.W."/>
            <person name="Spatafora J.W."/>
            <person name="Wang M."/>
            <person name="Veneault-Fourrey C."/>
            <person name="Henrissat B."/>
            <person name="Grigoriev I.V."/>
            <person name="Martin F.M."/>
            <person name="Perotto S."/>
        </authorList>
    </citation>
    <scope>NUCLEOTIDE SEQUENCE [LARGE SCALE GENOMIC DNA]</scope>
    <source>
        <strain evidence="8 9">ATCC 22711</strain>
    </source>
</reference>
<dbReference type="InterPro" id="IPR041640">
    <property type="entry name" value="Tyrosinase_C"/>
</dbReference>
<dbReference type="Pfam" id="PF00264">
    <property type="entry name" value="Tyrosinase"/>
    <property type="match status" value="1"/>
</dbReference>
<keyword evidence="2" id="KW-0479">Metal-binding</keyword>
<evidence type="ECO:0000256" key="1">
    <source>
        <dbReference type="ARBA" id="ARBA00001973"/>
    </source>
</evidence>
<accession>A0A2T3AQ35</accession>
<dbReference type="GO" id="GO:0004497">
    <property type="term" value="F:monooxygenase activity"/>
    <property type="evidence" value="ECO:0007669"/>
    <property type="project" value="UniProtKB-KW"/>
</dbReference>
<dbReference type="InterPro" id="IPR050316">
    <property type="entry name" value="Tyrosinase/Hemocyanin"/>
</dbReference>
<dbReference type="GeneID" id="36571195"/>
<evidence type="ECO:0000256" key="2">
    <source>
        <dbReference type="ARBA" id="ARBA00022723"/>
    </source>
</evidence>
<dbReference type="PROSITE" id="PS00497">
    <property type="entry name" value="TYROSINASE_1"/>
    <property type="match status" value="1"/>
</dbReference>
<dbReference type="Gene3D" id="1.10.1280.10">
    <property type="entry name" value="Di-copper center containing domain from catechol oxidase"/>
    <property type="match status" value="1"/>
</dbReference>
<evidence type="ECO:0000259" key="7">
    <source>
        <dbReference type="PROSITE" id="PS00498"/>
    </source>
</evidence>
<dbReference type="AlphaFoldDB" id="A0A2T3AQ35"/>
<feature type="domain" description="Tyrosinase copper-binding" evidence="6">
    <location>
        <begin position="115"/>
        <end position="132"/>
    </location>
</feature>
<dbReference type="Proteomes" id="UP000241818">
    <property type="component" value="Unassembled WGS sequence"/>
</dbReference>
<name>A0A2T3AQ35_AMORE</name>
<dbReference type="RefSeq" id="XP_024716773.1">
    <property type="nucleotide sequence ID" value="XM_024863114.1"/>
</dbReference>
<keyword evidence="9" id="KW-1185">Reference proteome</keyword>
<dbReference type="PANTHER" id="PTHR11474">
    <property type="entry name" value="TYROSINASE FAMILY MEMBER"/>
    <property type="match status" value="1"/>
</dbReference>
<feature type="domain" description="Tyrosinase copper-binding" evidence="7">
    <location>
        <begin position="310"/>
        <end position="321"/>
    </location>
</feature>
<comment type="cofactor">
    <cofactor evidence="1">
        <name>Cu(2+)</name>
        <dbReference type="ChEBI" id="CHEBI:29036"/>
    </cofactor>
</comment>
<evidence type="ECO:0000313" key="9">
    <source>
        <dbReference type="Proteomes" id="UP000241818"/>
    </source>
</evidence>
<feature type="chain" id="PRO_5015414342" description="Tyrosinase copper-binding domain-containing protein" evidence="5">
    <location>
        <begin position="22"/>
        <end position="590"/>
    </location>
</feature>
<protein>
    <recommendedName>
        <fullName evidence="6 7">Tyrosinase copper-binding domain-containing protein</fullName>
    </recommendedName>
</protein>
<proteinExistence type="predicted"/>
<evidence type="ECO:0000259" key="6">
    <source>
        <dbReference type="PROSITE" id="PS00497"/>
    </source>
</evidence>